<feature type="compositionally biased region" description="Polar residues" evidence="1">
    <location>
        <begin position="328"/>
        <end position="348"/>
    </location>
</feature>
<dbReference type="OrthoDB" id="5371734at2759"/>
<evidence type="ECO:0000313" key="3">
    <source>
        <dbReference type="Proteomes" id="UP000275078"/>
    </source>
</evidence>
<dbReference type="EMBL" id="ML119875">
    <property type="protein sequence ID" value="RPA72167.1"/>
    <property type="molecule type" value="Genomic_DNA"/>
</dbReference>
<feature type="region of interest" description="Disordered" evidence="1">
    <location>
        <begin position="323"/>
        <end position="351"/>
    </location>
</feature>
<dbReference type="Proteomes" id="UP000275078">
    <property type="component" value="Unassembled WGS sequence"/>
</dbReference>
<accession>A0A3N4HEZ0</accession>
<evidence type="ECO:0000313" key="2">
    <source>
        <dbReference type="EMBL" id="RPA72167.1"/>
    </source>
</evidence>
<evidence type="ECO:0000256" key="1">
    <source>
        <dbReference type="SAM" id="MobiDB-lite"/>
    </source>
</evidence>
<feature type="region of interest" description="Disordered" evidence="1">
    <location>
        <begin position="645"/>
        <end position="677"/>
    </location>
</feature>
<reference evidence="2 3" key="1">
    <citation type="journal article" date="2018" name="Nat. Ecol. Evol.">
        <title>Pezizomycetes genomes reveal the molecular basis of ectomycorrhizal truffle lifestyle.</title>
        <authorList>
            <person name="Murat C."/>
            <person name="Payen T."/>
            <person name="Noel B."/>
            <person name="Kuo A."/>
            <person name="Morin E."/>
            <person name="Chen J."/>
            <person name="Kohler A."/>
            <person name="Krizsan K."/>
            <person name="Balestrini R."/>
            <person name="Da Silva C."/>
            <person name="Montanini B."/>
            <person name="Hainaut M."/>
            <person name="Levati E."/>
            <person name="Barry K.W."/>
            <person name="Belfiori B."/>
            <person name="Cichocki N."/>
            <person name="Clum A."/>
            <person name="Dockter R.B."/>
            <person name="Fauchery L."/>
            <person name="Guy J."/>
            <person name="Iotti M."/>
            <person name="Le Tacon F."/>
            <person name="Lindquist E.A."/>
            <person name="Lipzen A."/>
            <person name="Malagnac F."/>
            <person name="Mello A."/>
            <person name="Molinier V."/>
            <person name="Miyauchi S."/>
            <person name="Poulain J."/>
            <person name="Riccioni C."/>
            <person name="Rubini A."/>
            <person name="Sitrit Y."/>
            <person name="Splivallo R."/>
            <person name="Traeger S."/>
            <person name="Wang M."/>
            <person name="Zifcakova L."/>
            <person name="Wipf D."/>
            <person name="Zambonelli A."/>
            <person name="Paolocci F."/>
            <person name="Nowrousian M."/>
            <person name="Ottonello S."/>
            <person name="Baldrian P."/>
            <person name="Spatafora J.W."/>
            <person name="Henrissat B."/>
            <person name="Nagy L.G."/>
            <person name="Aury J.M."/>
            <person name="Wincker P."/>
            <person name="Grigoriev I.V."/>
            <person name="Bonfante P."/>
            <person name="Martin F.M."/>
        </authorList>
    </citation>
    <scope>NUCLEOTIDE SEQUENCE [LARGE SCALE GENOMIC DNA]</scope>
    <source>
        <strain evidence="2 3">RN42</strain>
    </source>
</reference>
<feature type="region of interest" description="Disordered" evidence="1">
    <location>
        <begin position="218"/>
        <end position="242"/>
    </location>
</feature>
<sequence>MSESRKESDLEDARDDDLLFRTCSAILKALPARDLPLFPRTQRVIEDQEIKLETAKSHKIAFLLARPGEVVAVMPLARNDSSEDFNLALALNEPGIDFSAADPYAVCANPRRGEQAAERGEGPEFLSVQYAVMPPQEGSTEIWDYMASHWGDIPFAKHVGLFQTHLHRVQSDEEGFRRFATYCHLSAAPKNKKRLTDRPQSGGVLYLTVLEEMSTRKLPPLPQSSRPYEGRSDFPSSYITSNDPKEMRQMGTLLCALLPKAEGDKLSKLFIFTHEASTLDLHRKTKNSVIQQLLNDGFKIFVALLSCTKTVYDNICPDSPVIAHPRKTVTTPSRSQPTPMKKPSQSRPSPALLRTIGDQLRQIGRFFYVMELYSRLLPWMLEVWLRELLSNVHERLEGEANADLPPGDEDEIDAEDLGDEDSEIGLTASPTLASKVLKFVRLCFATYRYARELSMVDKVAVGEIAIITVSYTDKAAEDWKQTIWYAYETHGEEATWRAQCSVVIDKIKNIAGGNDHSLRNWFKFSRQTPQVNDGVVHCEAALASLYLLAQMDGELPHPDLERLLAIVGPSKPCCPLCAIIIEEINWKLGTLGNVTIPILFTHTTPCTTALPPSLPADVRERILHRVTGKLFESLEFFRRRDRVGTHTSEQSEPLRDSVLLQEKGEVPPDGPATDRLS</sequence>
<dbReference type="AlphaFoldDB" id="A0A3N4HEZ0"/>
<gene>
    <name evidence="2" type="ORF">BJ508DRAFT_314958</name>
</gene>
<name>A0A3N4HEZ0_ASCIM</name>
<protein>
    <submittedName>
        <fullName evidence="2">Uncharacterized protein</fullName>
    </submittedName>
</protein>
<proteinExistence type="predicted"/>
<organism evidence="2 3">
    <name type="scientific">Ascobolus immersus RN42</name>
    <dbReference type="NCBI Taxonomy" id="1160509"/>
    <lineage>
        <taxon>Eukaryota</taxon>
        <taxon>Fungi</taxon>
        <taxon>Dikarya</taxon>
        <taxon>Ascomycota</taxon>
        <taxon>Pezizomycotina</taxon>
        <taxon>Pezizomycetes</taxon>
        <taxon>Pezizales</taxon>
        <taxon>Ascobolaceae</taxon>
        <taxon>Ascobolus</taxon>
    </lineage>
</organism>
<keyword evidence="3" id="KW-1185">Reference proteome</keyword>